<dbReference type="SMART" id="SM00530">
    <property type="entry name" value="HTH_XRE"/>
    <property type="match status" value="1"/>
</dbReference>
<dbReference type="SUPFAM" id="SSF47413">
    <property type="entry name" value="lambda repressor-like DNA-binding domains"/>
    <property type="match status" value="1"/>
</dbReference>
<dbReference type="Pfam" id="PF01381">
    <property type="entry name" value="HTH_3"/>
    <property type="match status" value="1"/>
</dbReference>
<accession>A0AAW3FH52</accession>
<proteinExistence type="predicted"/>
<reference evidence="2 3" key="1">
    <citation type="submission" date="2014-07" db="EMBL/GenBank/DDBJ databases">
        <authorList>
            <person name="McCorrison J."/>
            <person name="Sanka R."/>
            <person name="Torralba M."/>
            <person name="Gillis M."/>
            <person name="Haft D.H."/>
            <person name="Methe B."/>
            <person name="Sutton G."/>
            <person name="Nelson K.E."/>
        </authorList>
    </citation>
    <scope>NUCLEOTIDE SEQUENCE [LARGE SCALE GENOMIC DNA]</scope>
    <source>
        <strain evidence="2 3">DNF00424</strain>
    </source>
</reference>
<feature type="domain" description="HTH cro/C1-type" evidence="1">
    <location>
        <begin position="63"/>
        <end position="117"/>
    </location>
</feature>
<name>A0AAW3FH52_9BACT</name>
<gene>
    <name evidence="2" type="ORF">HMPREF2132_03635</name>
</gene>
<comment type="caution">
    <text evidence="2">The sequence shown here is derived from an EMBL/GenBank/DDBJ whole genome shotgun (WGS) entry which is preliminary data.</text>
</comment>
<dbReference type="InterPro" id="IPR010982">
    <property type="entry name" value="Lambda_DNA-bd_dom_sf"/>
</dbReference>
<dbReference type="CDD" id="cd00093">
    <property type="entry name" value="HTH_XRE"/>
    <property type="match status" value="1"/>
</dbReference>
<dbReference type="GO" id="GO:0003677">
    <property type="term" value="F:DNA binding"/>
    <property type="evidence" value="ECO:0007669"/>
    <property type="project" value="InterPro"/>
</dbReference>
<dbReference type="EMBL" id="JRNJ01000036">
    <property type="protein sequence ID" value="KGF28978.1"/>
    <property type="molecule type" value="Genomic_DNA"/>
</dbReference>
<dbReference type="AlphaFoldDB" id="A0AAW3FH52"/>
<dbReference type="RefSeq" id="WP_025791498.1">
    <property type="nucleotide sequence ID" value="NZ_JRNJ01000036.1"/>
</dbReference>
<dbReference type="Gene3D" id="1.10.260.40">
    <property type="entry name" value="lambda repressor-like DNA-binding domains"/>
    <property type="match status" value="1"/>
</dbReference>
<organism evidence="2 3">
    <name type="scientific">Prevotella histicola JCM 15637 = DNF00424</name>
    <dbReference type="NCBI Taxonomy" id="1236504"/>
    <lineage>
        <taxon>Bacteria</taxon>
        <taxon>Pseudomonadati</taxon>
        <taxon>Bacteroidota</taxon>
        <taxon>Bacteroidia</taxon>
        <taxon>Bacteroidales</taxon>
        <taxon>Prevotellaceae</taxon>
        <taxon>Prevotella</taxon>
    </lineage>
</organism>
<dbReference type="InterPro" id="IPR001387">
    <property type="entry name" value="Cro/C1-type_HTH"/>
</dbReference>
<protein>
    <submittedName>
        <fullName evidence="2">XRE family transcriptional regulator</fullName>
    </submittedName>
</protein>
<dbReference type="Proteomes" id="UP000029533">
    <property type="component" value="Unassembled WGS sequence"/>
</dbReference>
<evidence type="ECO:0000313" key="2">
    <source>
        <dbReference type="EMBL" id="KGF28978.1"/>
    </source>
</evidence>
<evidence type="ECO:0000313" key="3">
    <source>
        <dbReference type="Proteomes" id="UP000029533"/>
    </source>
</evidence>
<dbReference type="PROSITE" id="PS50943">
    <property type="entry name" value="HTH_CROC1"/>
    <property type="match status" value="1"/>
</dbReference>
<sequence>MTEITKTQYEFALQRIEDLLPLVNDSTPRDNPNCIELELMSDIVEEYEKEYYPIEKPSPAELIRYSLKEKKITQKQLAKELGVSPSRVNDYVSGKSEPGLSLAGKICHILGIMPEAILGL</sequence>
<evidence type="ECO:0000259" key="1">
    <source>
        <dbReference type="PROSITE" id="PS50943"/>
    </source>
</evidence>